<protein>
    <submittedName>
        <fullName evidence="1">Uncharacterized protein</fullName>
    </submittedName>
</protein>
<accession>A0AAE1F6B6</accession>
<evidence type="ECO:0000313" key="2">
    <source>
        <dbReference type="Proteomes" id="UP001286313"/>
    </source>
</evidence>
<gene>
    <name evidence="1" type="ORF">Pcinc_026998</name>
</gene>
<evidence type="ECO:0000313" key="1">
    <source>
        <dbReference type="EMBL" id="KAK3867542.1"/>
    </source>
</evidence>
<dbReference type="AlphaFoldDB" id="A0AAE1F6B6"/>
<organism evidence="1 2">
    <name type="scientific">Petrolisthes cinctipes</name>
    <name type="common">Flat porcelain crab</name>
    <dbReference type="NCBI Taxonomy" id="88211"/>
    <lineage>
        <taxon>Eukaryota</taxon>
        <taxon>Metazoa</taxon>
        <taxon>Ecdysozoa</taxon>
        <taxon>Arthropoda</taxon>
        <taxon>Crustacea</taxon>
        <taxon>Multicrustacea</taxon>
        <taxon>Malacostraca</taxon>
        <taxon>Eumalacostraca</taxon>
        <taxon>Eucarida</taxon>
        <taxon>Decapoda</taxon>
        <taxon>Pleocyemata</taxon>
        <taxon>Anomura</taxon>
        <taxon>Galatheoidea</taxon>
        <taxon>Porcellanidae</taxon>
        <taxon>Petrolisthes</taxon>
    </lineage>
</organism>
<keyword evidence="2" id="KW-1185">Reference proteome</keyword>
<reference evidence="1" key="1">
    <citation type="submission" date="2023-10" db="EMBL/GenBank/DDBJ databases">
        <title>Genome assemblies of two species of porcelain crab, Petrolisthes cinctipes and Petrolisthes manimaculis (Anomura: Porcellanidae).</title>
        <authorList>
            <person name="Angst P."/>
        </authorList>
    </citation>
    <scope>NUCLEOTIDE SEQUENCE</scope>
    <source>
        <strain evidence="1">PB745_01</strain>
        <tissue evidence="1">Gill</tissue>
    </source>
</reference>
<dbReference type="Proteomes" id="UP001286313">
    <property type="component" value="Unassembled WGS sequence"/>
</dbReference>
<comment type="caution">
    <text evidence="1">The sequence shown here is derived from an EMBL/GenBank/DDBJ whole genome shotgun (WGS) entry which is preliminary data.</text>
</comment>
<name>A0AAE1F6B6_PETCI</name>
<dbReference type="EMBL" id="JAWQEG010003178">
    <property type="protein sequence ID" value="KAK3867542.1"/>
    <property type="molecule type" value="Genomic_DNA"/>
</dbReference>
<proteinExistence type="predicted"/>
<sequence length="140" mass="16651">MEWRSTRQRPVARRRKYNVSMLREDNDMREELRVRIGGAFQPLLDMNMNEVNVEDLYQQSKEATNSTTEAVVGTVRGRRTVTLSMEAEGDCERRRKARLEIINNQQIPILRERYKELNKRVKATVRRQKETELEEAIEEI</sequence>